<evidence type="ECO:0000313" key="5">
    <source>
        <dbReference type="Proteomes" id="UP000051249"/>
    </source>
</evidence>
<comment type="caution">
    <text evidence="4">The sequence shown here is derived from an EMBL/GenBank/DDBJ whole genome shotgun (WGS) entry which is preliminary data.</text>
</comment>
<dbReference type="Gene3D" id="3.40.50.1220">
    <property type="entry name" value="TPP-binding domain"/>
    <property type="match status" value="1"/>
</dbReference>
<keyword evidence="2" id="KW-0285">Flavoprotein</keyword>
<dbReference type="Pfam" id="PF01012">
    <property type="entry name" value="ETF"/>
    <property type="match status" value="1"/>
</dbReference>
<dbReference type="OrthoDB" id="9770286at2"/>
<dbReference type="Proteomes" id="UP000051249">
    <property type="component" value="Unassembled WGS sequence"/>
</dbReference>
<name>A0A0R2NKA2_9LACO</name>
<dbReference type="Gene3D" id="3.40.50.620">
    <property type="entry name" value="HUPs"/>
    <property type="match status" value="1"/>
</dbReference>
<dbReference type="GO" id="GO:0033539">
    <property type="term" value="P:fatty acid beta-oxidation using acyl-CoA dehydrogenase"/>
    <property type="evidence" value="ECO:0007669"/>
    <property type="project" value="TreeGrafter"/>
</dbReference>
<dbReference type="CDD" id="cd01715">
    <property type="entry name" value="ETF_alpha"/>
    <property type="match status" value="1"/>
</dbReference>
<comment type="cofactor">
    <cofactor evidence="2">
        <name>FAD</name>
        <dbReference type="ChEBI" id="CHEBI:57692"/>
    </cofactor>
    <text evidence="2">Binds 1 FAD per dimer.</text>
</comment>
<dbReference type="InterPro" id="IPR014730">
    <property type="entry name" value="ETF_a/b_N"/>
</dbReference>
<feature type="binding site" evidence="2">
    <location>
        <position position="290"/>
    </location>
    <ligand>
        <name>FAD</name>
        <dbReference type="ChEBI" id="CHEBI:57692"/>
    </ligand>
</feature>
<dbReference type="InterPro" id="IPR033947">
    <property type="entry name" value="ETF_alpha_N"/>
</dbReference>
<organism evidence="4 5">
    <name type="scientific">Pediococcus argentinicus</name>
    <dbReference type="NCBI Taxonomy" id="480391"/>
    <lineage>
        <taxon>Bacteria</taxon>
        <taxon>Bacillati</taxon>
        <taxon>Bacillota</taxon>
        <taxon>Bacilli</taxon>
        <taxon>Lactobacillales</taxon>
        <taxon>Lactobacillaceae</taxon>
        <taxon>Pediococcus</taxon>
    </lineage>
</organism>
<sequence>MKMSEIWIYVENHFNRVDPSSLQLITKAKEIANGRQVTAVILEDHDQDFENTVKQYGPNQILLVKNDNLKNASDETITNVLVDLAQEQKPDTILFGATVTGRSLAPRIQGRLKTGLTADCLDLRFDDDLLVATKPSYGDNIMCEITCPKNKPQMATVRPNTFEAVVDGSSEPKINEVEVTVDVDPRVTVSDEQGSVSNTRSIGTAKRIIALGRGAQSESIIKKANELAGKIGAIVAVSRPLTDLPEFSHEQQIGQSGNTVAPDLIINLGISGAVQYVVGIQNAKTVVSVNTDPKAPIFDVSQYKYVGDAEAFLDGLIENV</sequence>
<evidence type="ECO:0000313" key="4">
    <source>
        <dbReference type="EMBL" id="KRO26164.1"/>
    </source>
</evidence>
<dbReference type="GO" id="GO:0009055">
    <property type="term" value="F:electron transfer activity"/>
    <property type="evidence" value="ECO:0007669"/>
    <property type="project" value="InterPro"/>
</dbReference>
<dbReference type="PANTHER" id="PTHR43153:SF1">
    <property type="entry name" value="ELECTRON TRANSFER FLAVOPROTEIN SUBUNIT ALPHA, MITOCHONDRIAL"/>
    <property type="match status" value="1"/>
</dbReference>
<feature type="domain" description="Electron transfer flavoprotein alpha/beta-subunit N-terminal" evidence="3">
    <location>
        <begin position="6"/>
        <end position="192"/>
    </location>
</feature>
<gene>
    <name evidence="4" type="ORF">IV88_GL000624</name>
</gene>
<feature type="binding site" evidence="2">
    <location>
        <position position="213"/>
    </location>
    <ligand>
        <name>FAD</name>
        <dbReference type="ChEBI" id="CHEBI:57692"/>
    </ligand>
</feature>
<dbReference type="InterPro" id="IPR014731">
    <property type="entry name" value="ETF_asu_C"/>
</dbReference>
<evidence type="ECO:0000256" key="1">
    <source>
        <dbReference type="ARBA" id="ARBA00005817"/>
    </source>
</evidence>
<evidence type="ECO:0000259" key="3">
    <source>
        <dbReference type="SMART" id="SM00893"/>
    </source>
</evidence>
<evidence type="ECO:0000256" key="2">
    <source>
        <dbReference type="PIRSR" id="PIRSR000089-1"/>
    </source>
</evidence>
<dbReference type="PATRIC" id="fig|480391.4.peg.633"/>
<protein>
    <submittedName>
        <fullName evidence="4">Electron transfer flavoprotein subunit alpha</fullName>
    </submittedName>
</protein>
<keyword evidence="5" id="KW-1185">Reference proteome</keyword>
<dbReference type="AlphaFoldDB" id="A0A0R2NKA2"/>
<dbReference type="SUPFAM" id="SSF52402">
    <property type="entry name" value="Adenine nucleotide alpha hydrolases-like"/>
    <property type="match status" value="1"/>
</dbReference>
<dbReference type="InterPro" id="IPR014729">
    <property type="entry name" value="Rossmann-like_a/b/a_fold"/>
</dbReference>
<dbReference type="EMBL" id="JQCQ01000002">
    <property type="protein sequence ID" value="KRO26164.1"/>
    <property type="molecule type" value="Genomic_DNA"/>
</dbReference>
<dbReference type="RefSeq" id="WP_057797770.1">
    <property type="nucleotide sequence ID" value="NZ_BJZZ01000002.1"/>
</dbReference>
<feature type="binding site" evidence="2">
    <location>
        <begin position="252"/>
        <end position="256"/>
    </location>
    <ligand>
        <name>FAD</name>
        <dbReference type="ChEBI" id="CHEBI:57692"/>
    </ligand>
</feature>
<dbReference type="PANTHER" id="PTHR43153">
    <property type="entry name" value="ELECTRON TRANSFER FLAVOPROTEIN ALPHA"/>
    <property type="match status" value="1"/>
</dbReference>
<accession>A0A0R2NKA2</accession>
<comment type="similarity">
    <text evidence="1">Belongs to the ETF alpha-subunit/FixB family.</text>
</comment>
<keyword evidence="2" id="KW-0274">FAD</keyword>
<proteinExistence type="inferred from homology"/>
<feature type="binding site" evidence="2">
    <location>
        <begin position="238"/>
        <end position="239"/>
    </location>
    <ligand>
        <name>FAD</name>
        <dbReference type="ChEBI" id="CHEBI:57692"/>
    </ligand>
</feature>
<dbReference type="PIRSF" id="PIRSF000089">
    <property type="entry name" value="Electra_flavoP_a"/>
    <property type="match status" value="1"/>
</dbReference>
<dbReference type="SUPFAM" id="SSF52467">
    <property type="entry name" value="DHS-like NAD/FAD-binding domain"/>
    <property type="match status" value="1"/>
</dbReference>
<dbReference type="SMART" id="SM00893">
    <property type="entry name" value="ETF"/>
    <property type="match status" value="1"/>
</dbReference>
<dbReference type="InterPro" id="IPR001308">
    <property type="entry name" value="ETF_a/FixB"/>
</dbReference>
<dbReference type="GO" id="GO:0050660">
    <property type="term" value="F:flavin adenine dinucleotide binding"/>
    <property type="evidence" value="ECO:0007669"/>
    <property type="project" value="InterPro"/>
</dbReference>
<reference evidence="4 5" key="1">
    <citation type="journal article" date="2015" name="Genome Announc.">
        <title>Expanding the biotechnology potential of lactobacilli through comparative genomics of 213 strains and associated genera.</title>
        <authorList>
            <person name="Sun Z."/>
            <person name="Harris H.M."/>
            <person name="McCann A."/>
            <person name="Guo C."/>
            <person name="Argimon S."/>
            <person name="Zhang W."/>
            <person name="Yang X."/>
            <person name="Jeffery I.B."/>
            <person name="Cooney J.C."/>
            <person name="Kagawa T.F."/>
            <person name="Liu W."/>
            <person name="Song Y."/>
            <person name="Salvetti E."/>
            <person name="Wrobel A."/>
            <person name="Rasinkangas P."/>
            <person name="Parkhill J."/>
            <person name="Rea M.C."/>
            <person name="O'Sullivan O."/>
            <person name="Ritari J."/>
            <person name="Douillard F.P."/>
            <person name="Paul Ross R."/>
            <person name="Yang R."/>
            <person name="Briner A.E."/>
            <person name="Felis G.E."/>
            <person name="de Vos W.M."/>
            <person name="Barrangou R."/>
            <person name="Klaenhammer T.R."/>
            <person name="Caufield P.W."/>
            <person name="Cui Y."/>
            <person name="Zhang H."/>
            <person name="O'Toole P.W."/>
        </authorList>
    </citation>
    <scope>NUCLEOTIDE SEQUENCE [LARGE SCALE GENOMIC DNA]</scope>
    <source>
        <strain evidence="4 5">DSM 23026</strain>
    </source>
</reference>
<dbReference type="Pfam" id="PF00766">
    <property type="entry name" value="ETF_alpha"/>
    <property type="match status" value="1"/>
</dbReference>
<dbReference type="InterPro" id="IPR029035">
    <property type="entry name" value="DHS-like_NAD/FAD-binding_dom"/>
</dbReference>